<keyword evidence="1" id="KW-0472">Membrane</keyword>
<reference evidence="2" key="2">
    <citation type="journal article" date="2007" name="Phytopathology">
        <title>Characterization of a U.S. Isolate of Beet black scorch virus.</title>
        <authorList>
            <person name="Weiland J.J."/>
            <person name="Van Winkle D."/>
            <person name="Edwards M.C."/>
            <person name="Larson R.L."/>
            <person name="Shelver W.L."/>
            <person name="Freeman T.P."/>
            <person name="Liu H.Y."/>
        </authorList>
    </citation>
    <scope>NUCLEOTIDE SEQUENCE</scope>
    <source>
        <strain evidence="2">CO</strain>
    </source>
</reference>
<sequence>MSTIYVVQEESSGFLVWALVVAIVCIIGLLSYTPPERLNHSYHENNQKTQYITIGGASTSKVSTN</sequence>
<accession>A3R4V0</accession>
<evidence type="ECO:0000313" key="2">
    <source>
        <dbReference type="EMBL" id="ABO18580.1"/>
    </source>
</evidence>
<feature type="transmembrane region" description="Helical" evidence="1">
    <location>
        <begin position="12"/>
        <end position="32"/>
    </location>
</feature>
<reference evidence="2" key="1">
    <citation type="submission" date="2006-11" db="EMBL/GenBank/DDBJ databases">
        <authorList>
            <person name="Weiland J."/>
            <person name="Van Winkle D."/>
            <person name="Edwards M."/>
            <person name="Larson R."/>
            <person name="Shelver W."/>
            <person name="Freeman T."/>
            <person name="Liu H.-Y."/>
        </authorList>
    </citation>
    <scope>NUCLEOTIDE SEQUENCE</scope>
    <source>
        <strain evidence="2">CO</strain>
    </source>
</reference>
<keyword evidence="1" id="KW-0812">Transmembrane</keyword>
<organism evidence="2">
    <name type="scientific">Beet black scorch virus</name>
    <dbReference type="NCBI Taxonomy" id="196375"/>
    <lineage>
        <taxon>Viruses</taxon>
        <taxon>Riboviria</taxon>
        <taxon>Orthornavirae</taxon>
        <taxon>Kitrinoviricota</taxon>
        <taxon>Tolucaviricetes</taxon>
        <taxon>Tolivirales</taxon>
        <taxon>Tombusviridae</taxon>
        <taxon>Procedovirinae</taxon>
        <taxon>Betanecrovirus</taxon>
        <taxon>Betanecrovirus betae</taxon>
    </lineage>
</organism>
<dbReference type="EMBL" id="EF153268">
    <property type="protein sequence ID" value="ABO18580.1"/>
    <property type="molecule type" value="Genomic_RNA"/>
</dbReference>
<keyword evidence="1" id="KW-1133">Transmembrane helix</keyword>
<name>A3R4V0_9TOMB</name>
<evidence type="ECO:0000256" key="1">
    <source>
        <dbReference type="SAM" id="Phobius"/>
    </source>
</evidence>
<protein>
    <submittedName>
        <fullName evidence="2">p7b</fullName>
    </submittedName>
</protein>
<proteinExistence type="predicted"/>